<accession>A0A804L9E3</accession>
<evidence type="ECO:0000313" key="2">
    <source>
        <dbReference type="Proteomes" id="UP000012960"/>
    </source>
</evidence>
<evidence type="ECO:0000313" key="1">
    <source>
        <dbReference type="EnsemblPlants" id="Ma11_p18910.1"/>
    </source>
</evidence>
<name>A0A804L9E3_MUSAM</name>
<dbReference type="EnsemblPlants" id="Ma11_t18910.1">
    <property type="protein sequence ID" value="Ma11_p18910.1"/>
    <property type="gene ID" value="Ma11_g18910"/>
</dbReference>
<dbReference type="Proteomes" id="UP000012960">
    <property type="component" value="Unplaced"/>
</dbReference>
<reference evidence="1" key="1">
    <citation type="submission" date="2021-05" db="UniProtKB">
        <authorList>
            <consortium name="EnsemblPlants"/>
        </authorList>
    </citation>
    <scope>IDENTIFICATION</scope>
    <source>
        <strain evidence="1">subsp. malaccensis</strain>
    </source>
</reference>
<organism evidence="1 2">
    <name type="scientific">Musa acuminata subsp. malaccensis</name>
    <name type="common">Wild banana</name>
    <name type="synonym">Musa malaccensis</name>
    <dbReference type="NCBI Taxonomy" id="214687"/>
    <lineage>
        <taxon>Eukaryota</taxon>
        <taxon>Viridiplantae</taxon>
        <taxon>Streptophyta</taxon>
        <taxon>Embryophyta</taxon>
        <taxon>Tracheophyta</taxon>
        <taxon>Spermatophyta</taxon>
        <taxon>Magnoliopsida</taxon>
        <taxon>Liliopsida</taxon>
        <taxon>Zingiberales</taxon>
        <taxon>Musaceae</taxon>
        <taxon>Musa</taxon>
    </lineage>
</organism>
<protein>
    <submittedName>
        <fullName evidence="1">Uncharacterized protein</fullName>
    </submittedName>
</protein>
<proteinExistence type="predicted"/>
<keyword evidence="2" id="KW-1185">Reference proteome</keyword>
<dbReference type="AlphaFoldDB" id="A0A804L9E3"/>
<dbReference type="InParanoid" id="A0A804L9E3"/>
<sequence length="25" mass="2914">MEAEGVEVKYFWEARCTTSMICRSS</sequence>
<dbReference type="Gramene" id="Ma11_t18910.1">
    <property type="protein sequence ID" value="Ma11_p18910.1"/>
    <property type="gene ID" value="Ma11_g18910"/>
</dbReference>